<dbReference type="Proteomes" id="UP000011618">
    <property type="component" value="Unassembled WGS sequence"/>
</dbReference>
<dbReference type="PANTHER" id="PTHR46224:SF6">
    <property type="entry name" value="ANKYRIN REPEAT FAMILY PROTEIN"/>
    <property type="match status" value="1"/>
</dbReference>
<evidence type="ECO:0000256" key="1">
    <source>
        <dbReference type="PROSITE-ProRule" id="PRU00023"/>
    </source>
</evidence>
<dbReference type="PROSITE" id="PS50297">
    <property type="entry name" value="ANK_REP_REGION"/>
    <property type="match status" value="3"/>
</dbReference>
<name>L9YWU8_9EURY</name>
<keyword evidence="1" id="KW-0040">ANK repeat</keyword>
<proteinExistence type="predicted"/>
<gene>
    <name evidence="2" type="ORF">C487_08112</name>
</gene>
<dbReference type="PRINTS" id="PR01415">
    <property type="entry name" value="ANKYRIN"/>
</dbReference>
<dbReference type="EMBL" id="AOII01000044">
    <property type="protein sequence ID" value="ELY78589.1"/>
    <property type="molecule type" value="Genomic_DNA"/>
</dbReference>
<dbReference type="PROSITE" id="PS50088">
    <property type="entry name" value="ANK_REPEAT"/>
    <property type="match status" value="3"/>
</dbReference>
<dbReference type="PANTHER" id="PTHR46224">
    <property type="entry name" value="ANKYRIN REPEAT FAMILY PROTEIN"/>
    <property type="match status" value="1"/>
</dbReference>
<evidence type="ECO:0000313" key="2">
    <source>
        <dbReference type="EMBL" id="ELY78589.1"/>
    </source>
</evidence>
<dbReference type="OrthoDB" id="208812at2157"/>
<dbReference type="eggNOG" id="arCOG04004">
    <property type="taxonomic scope" value="Archaea"/>
</dbReference>
<dbReference type="InterPro" id="IPR036770">
    <property type="entry name" value="Ankyrin_rpt-contain_sf"/>
</dbReference>
<sequence>MSEDNGPDDLYSSTDIENAIIQDEKEKFDDFIDDADLTHRADNGNTLLHEAAGSGRPEIARELIGRGIDLDAQNNGGLTPLLTALEVENYDTAEVLLEGGADPNIFDNSGRCALSMAVTRGQRGGKLKMLLEHGADPTASDESGESVLEWLRRIRKTDVAELMESNVQE</sequence>
<accession>L9YWU8</accession>
<feature type="repeat" description="ANK" evidence="1">
    <location>
        <begin position="109"/>
        <end position="142"/>
    </location>
</feature>
<dbReference type="AlphaFoldDB" id="L9YWU8"/>
<dbReference type="SUPFAM" id="SSF48403">
    <property type="entry name" value="Ankyrin repeat"/>
    <property type="match status" value="1"/>
</dbReference>
<dbReference type="Gene3D" id="1.25.40.20">
    <property type="entry name" value="Ankyrin repeat-containing domain"/>
    <property type="match status" value="2"/>
</dbReference>
<comment type="caution">
    <text evidence="2">The sequence shown here is derived from an EMBL/GenBank/DDBJ whole genome shotgun (WGS) entry which is preliminary data.</text>
</comment>
<dbReference type="InterPro" id="IPR051616">
    <property type="entry name" value="Cul2-RING_E3_ligase_SR"/>
</dbReference>
<protein>
    <submittedName>
        <fullName evidence="2">Ankyrin repeat-containing protein</fullName>
    </submittedName>
</protein>
<reference evidence="2 3" key="1">
    <citation type="journal article" date="2014" name="PLoS Genet.">
        <title>Phylogenetically driven sequencing of extremely halophilic archaea reveals strategies for static and dynamic osmo-response.</title>
        <authorList>
            <person name="Becker E.A."/>
            <person name="Seitzer P.M."/>
            <person name="Tritt A."/>
            <person name="Larsen D."/>
            <person name="Krusor M."/>
            <person name="Yao A.I."/>
            <person name="Wu D."/>
            <person name="Madern D."/>
            <person name="Eisen J.A."/>
            <person name="Darling A.E."/>
            <person name="Facciotti M.T."/>
        </authorList>
    </citation>
    <scope>NUCLEOTIDE SEQUENCE [LARGE SCALE GENOMIC DNA]</scope>
    <source>
        <strain evidence="2 3">DSM 3751</strain>
    </source>
</reference>
<evidence type="ECO:0000313" key="3">
    <source>
        <dbReference type="Proteomes" id="UP000011618"/>
    </source>
</evidence>
<dbReference type="SMART" id="SM00248">
    <property type="entry name" value="ANK"/>
    <property type="match status" value="3"/>
</dbReference>
<dbReference type="RefSeq" id="WP_006185189.1">
    <property type="nucleotide sequence ID" value="NZ_AOII01000044.1"/>
</dbReference>
<feature type="repeat" description="ANK" evidence="1">
    <location>
        <begin position="76"/>
        <end position="108"/>
    </location>
</feature>
<organism evidence="2 3">
    <name type="scientific">Natrinema pallidum DSM 3751</name>
    <dbReference type="NCBI Taxonomy" id="1227495"/>
    <lineage>
        <taxon>Archaea</taxon>
        <taxon>Methanobacteriati</taxon>
        <taxon>Methanobacteriota</taxon>
        <taxon>Stenosarchaea group</taxon>
        <taxon>Halobacteria</taxon>
        <taxon>Halobacteriales</taxon>
        <taxon>Natrialbaceae</taxon>
        <taxon>Natrinema</taxon>
    </lineage>
</organism>
<dbReference type="InterPro" id="IPR002110">
    <property type="entry name" value="Ankyrin_rpt"/>
</dbReference>
<dbReference type="Pfam" id="PF12796">
    <property type="entry name" value="Ank_2"/>
    <property type="match status" value="1"/>
</dbReference>
<feature type="repeat" description="ANK" evidence="1">
    <location>
        <begin position="43"/>
        <end position="75"/>
    </location>
</feature>